<dbReference type="Proteomes" id="UP000294933">
    <property type="component" value="Unassembled WGS sequence"/>
</dbReference>
<dbReference type="OrthoDB" id="3353710at2759"/>
<keyword evidence="2" id="KW-1185">Reference proteome</keyword>
<evidence type="ECO:0000313" key="2">
    <source>
        <dbReference type="Proteomes" id="UP000294933"/>
    </source>
</evidence>
<name>A0A4Y7PND8_9AGAM</name>
<dbReference type="VEuPathDB" id="FungiDB:BD410DRAFT_844237"/>
<dbReference type="EMBL" id="ML170238">
    <property type="protein sequence ID" value="TDL16638.1"/>
    <property type="molecule type" value="Genomic_DNA"/>
</dbReference>
<reference evidence="1 2" key="1">
    <citation type="submission" date="2018-06" db="EMBL/GenBank/DDBJ databases">
        <title>A transcriptomic atlas of mushroom development highlights an independent origin of complex multicellularity.</title>
        <authorList>
            <consortium name="DOE Joint Genome Institute"/>
            <person name="Krizsan K."/>
            <person name="Almasi E."/>
            <person name="Merenyi Z."/>
            <person name="Sahu N."/>
            <person name="Viragh M."/>
            <person name="Koszo T."/>
            <person name="Mondo S."/>
            <person name="Kiss B."/>
            <person name="Balint B."/>
            <person name="Kues U."/>
            <person name="Barry K."/>
            <person name="Hegedus J.C."/>
            <person name="Henrissat B."/>
            <person name="Johnson J."/>
            <person name="Lipzen A."/>
            <person name="Ohm R."/>
            <person name="Nagy I."/>
            <person name="Pangilinan J."/>
            <person name="Yan J."/>
            <person name="Xiong Y."/>
            <person name="Grigoriev I.V."/>
            <person name="Hibbett D.S."/>
            <person name="Nagy L.G."/>
        </authorList>
    </citation>
    <scope>NUCLEOTIDE SEQUENCE [LARGE SCALE GENOMIC DNA]</scope>
    <source>
        <strain evidence="1 2">SZMC22713</strain>
    </source>
</reference>
<dbReference type="Gene3D" id="1.20.1280.50">
    <property type="match status" value="1"/>
</dbReference>
<dbReference type="AlphaFoldDB" id="A0A4Y7PND8"/>
<proteinExistence type="predicted"/>
<protein>
    <submittedName>
        <fullName evidence="1">Uncharacterized protein</fullName>
    </submittedName>
</protein>
<sequence length="504" mass="56770">MFQASTDLSAFNALAKVLNSLQANGGDMSKDSVWMGTEDENVTKGGMDHPYSQSILRLLQPLRRLTRQKQLIEKLDAELNTRIQSLRKKCLPLMMEDGIKRMPNEILVNIFHIGHHSTEDYSFLIPMTHVSQRFRSLALQASTLWTRIKASRCQKPDKILTFIDRSRQQGLDVTLIEDCGTTHVGAACVYDIIHASSLRWTSLHAASSSAGGIPKDLPLSRVRRLSFVNDSDKKDVHNIPWTFPGLQIFEGTNTIPKFFRLTPLLTVCSLSFSKAFFPAKKFMAFLPQLICIEDFRLVFQYRDIVHHDFEAGARLTMTAMQVLSVTFNDEDGARLVRALLSRLVIPNLSRLVMCCEDANDAVIVLEPLRVNPYRYHPIFGTPRNIDVKILSRKGVNIAALLLTPLQAMRHLSVTIPNAKLITTPASHNGGNEDLREKLGSLQSIRFVNCHRLHEQQVQGLADTLLENRSGRGLQLLEIFSCNGISEGFLMELSRKLGVKISWRA</sequence>
<gene>
    <name evidence="1" type="ORF">BD410DRAFT_844237</name>
</gene>
<evidence type="ECO:0000313" key="1">
    <source>
        <dbReference type="EMBL" id="TDL16638.1"/>
    </source>
</evidence>
<dbReference type="STRING" id="50990.A0A4Y7PND8"/>
<accession>A0A4Y7PND8</accession>
<organism evidence="1 2">
    <name type="scientific">Rickenella mellea</name>
    <dbReference type="NCBI Taxonomy" id="50990"/>
    <lineage>
        <taxon>Eukaryota</taxon>
        <taxon>Fungi</taxon>
        <taxon>Dikarya</taxon>
        <taxon>Basidiomycota</taxon>
        <taxon>Agaricomycotina</taxon>
        <taxon>Agaricomycetes</taxon>
        <taxon>Hymenochaetales</taxon>
        <taxon>Rickenellaceae</taxon>
        <taxon>Rickenella</taxon>
    </lineage>
</organism>